<dbReference type="PROSITE" id="PS51724">
    <property type="entry name" value="SPOR"/>
    <property type="match status" value="1"/>
</dbReference>
<feature type="compositionally biased region" description="Polar residues" evidence="1">
    <location>
        <begin position="124"/>
        <end position="139"/>
    </location>
</feature>
<name>A0A1Q8SX38_9GAMM</name>
<feature type="region of interest" description="Disordered" evidence="1">
    <location>
        <begin position="122"/>
        <end position="157"/>
    </location>
</feature>
<protein>
    <submittedName>
        <fullName evidence="4">Sporulation-like protein</fullName>
    </submittedName>
</protein>
<keyword evidence="2" id="KW-1133">Transmembrane helix</keyword>
<dbReference type="OrthoDB" id="8558195at2"/>
<reference evidence="4 5" key="1">
    <citation type="submission" date="2016-12" db="EMBL/GenBank/DDBJ databases">
        <title>Draft genome sequences of strains Salinicola socius SMB35, Salinicola sp. MH3R3-1 and Chromohalobacter sp. SMB17 from the Verkhnekamsk potash mining region of Russia.</title>
        <authorList>
            <person name="Mavrodi D.V."/>
            <person name="Olsson B.E."/>
            <person name="Korsakova E.S."/>
            <person name="Pyankova A."/>
            <person name="Mavrodi O.V."/>
            <person name="Plotnikova E.G."/>
        </authorList>
    </citation>
    <scope>NUCLEOTIDE SEQUENCE [LARGE SCALE GENOMIC DNA]</scope>
    <source>
        <strain evidence="4 5">SMB35</strain>
    </source>
</reference>
<dbReference type="GO" id="GO:0032153">
    <property type="term" value="C:cell division site"/>
    <property type="evidence" value="ECO:0007669"/>
    <property type="project" value="TreeGrafter"/>
</dbReference>
<comment type="caution">
    <text evidence="4">The sequence shown here is derived from an EMBL/GenBank/DDBJ whole genome shotgun (WGS) entry which is preliminary data.</text>
</comment>
<dbReference type="Pfam" id="PF05036">
    <property type="entry name" value="SPOR"/>
    <property type="match status" value="1"/>
</dbReference>
<dbReference type="PANTHER" id="PTHR38687">
    <property type="entry name" value="CELL DIVISION PROTEIN DEDD-RELATED"/>
    <property type="match status" value="1"/>
</dbReference>
<accession>A0A1Q8SX38</accession>
<evidence type="ECO:0000313" key="4">
    <source>
        <dbReference type="EMBL" id="OLO05970.1"/>
    </source>
</evidence>
<dbReference type="InterPro" id="IPR052521">
    <property type="entry name" value="Cell_div_SPOR-domain"/>
</dbReference>
<evidence type="ECO:0000256" key="1">
    <source>
        <dbReference type="SAM" id="MobiDB-lite"/>
    </source>
</evidence>
<dbReference type="InterPro" id="IPR036680">
    <property type="entry name" value="SPOR-like_sf"/>
</dbReference>
<feature type="domain" description="SPOR" evidence="3">
    <location>
        <begin position="153"/>
        <end position="232"/>
    </location>
</feature>
<keyword evidence="2" id="KW-0472">Membrane</keyword>
<keyword evidence="2" id="KW-0812">Transmembrane</keyword>
<feature type="region of interest" description="Disordered" evidence="1">
    <location>
        <begin position="69"/>
        <end position="107"/>
    </location>
</feature>
<dbReference type="EMBL" id="MSDO01000001">
    <property type="protein sequence ID" value="OLO05970.1"/>
    <property type="molecule type" value="Genomic_DNA"/>
</dbReference>
<feature type="compositionally biased region" description="Polar residues" evidence="1">
    <location>
        <begin position="8"/>
        <end position="24"/>
    </location>
</feature>
<feature type="region of interest" description="Disordered" evidence="1">
    <location>
        <begin position="1"/>
        <end position="39"/>
    </location>
</feature>
<dbReference type="SUPFAM" id="SSF110997">
    <property type="entry name" value="Sporulation related repeat"/>
    <property type="match status" value="1"/>
</dbReference>
<evidence type="ECO:0000313" key="5">
    <source>
        <dbReference type="Proteomes" id="UP000186878"/>
    </source>
</evidence>
<proteinExistence type="predicted"/>
<dbReference type="RefSeq" id="WP_075568141.1">
    <property type="nucleotide sequence ID" value="NZ_MSDO01000001.1"/>
</dbReference>
<feature type="compositionally biased region" description="Gly residues" evidence="1">
    <location>
        <begin position="83"/>
        <end position="96"/>
    </location>
</feature>
<keyword evidence="5" id="KW-1185">Reference proteome</keyword>
<dbReference type="STRING" id="404433.BTW07_00225"/>
<evidence type="ECO:0000256" key="2">
    <source>
        <dbReference type="SAM" id="Phobius"/>
    </source>
</evidence>
<dbReference type="GO" id="GO:0042834">
    <property type="term" value="F:peptidoglycan binding"/>
    <property type="evidence" value="ECO:0007669"/>
    <property type="project" value="InterPro"/>
</dbReference>
<gene>
    <name evidence="4" type="ORF">BTW07_00225</name>
</gene>
<feature type="transmembrane region" description="Helical" evidence="2">
    <location>
        <begin position="36"/>
        <end position="57"/>
    </location>
</feature>
<dbReference type="PANTHER" id="PTHR38687:SF1">
    <property type="entry name" value="CELL DIVISION PROTEIN DEDD"/>
    <property type="match status" value="1"/>
</dbReference>
<dbReference type="Gene3D" id="3.30.70.1070">
    <property type="entry name" value="Sporulation related repeat"/>
    <property type="match status" value="1"/>
</dbReference>
<dbReference type="InterPro" id="IPR007730">
    <property type="entry name" value="SPOR-like_dom"/>
</dbReference>
<organism evidence="4 5">
    <name type="scientific">Salinicola socius</name>
    <dbReference type="NCBI Taxonomy" id="404433"/>
    <lineage>
        <taxon>Bacteria</taxon>
        <taxon>Pseudomonadati</taxon>
        <taxon>Pseudomonadota</taxon>
        <taxon>Gammaproteobacteria</taxon>
        <taxon>Oceanospirillales</taxon>
        <taxon>Halomonadaceae</taxon>
        <taxon>Salinicola</taxon>
    </lineage>
</organism>
<dbReference type="GO" id="GO:0030428">
    <property type="term" value="C:cell septum"/>
    <property type="evidence" value="ECO:0007669"/>
    <property type="project" value="TreeGrafter"/>
</dbReference>
<sequence>MARRPDQNSRPSTSRSSPKGATTKSRSSRSNNSQGGGLGGIPGWLWAIAGLIAGFALSQYLDRSSPEPVAAVVPRPTSNQAASGGGSSAQNGGAGAGENTAQPPATPTFEFYTLLPETEVIAPNSDSSAPEPTAKTTQEAAADDAANQTKQPTPSGGRYVLQAASFRDLGDAERLANRLKDFGLLAKITDVRANGDQLWHRVQVGPYEDKRELSRAQDLMVTQGIEPLLLRLQN</sequence>
<dbReference type="AlphaFoldDB" id="A0A1Q8SX38"/>
<evidence type="ECO:0000259" key="3">
    <source>
        <dbReference type="PROSITE" id="PS51724"/>
    </source>
</evidence>
<dbReference type="GO" id="GO:0032506">
    <property type="term" value="P:cytokinetic process"/>
    <property type="evidence" value="ECO:0007669"/>
    <property type="project" value="TreeGrafter"/>
</dbReference>
<dbReference type="Proteomes" id="UP000186878">
    <property type="component" value="Unassembled WGS sequence"/>
</dbReference>